<dbReference type="Gene3D" id="3.30.565.10">
    <property type="entry name" value="Histidine kinase-like ATPase, C-terminal domain"/>
    <property type="match status" value="1"/>
</dbReference>
<keyword evidence="3" id="KW-0597">Phosphoprotein</keyword>
<dbReference type="InterPro" id="IPR036890">
    <property type="entry name" value="HATPase_C_sf"/>
</dbReference>
<keyword evidence="4" id="KW-0812">Transmembrane</keyword>
<protein>
    <recommendedName>
        <fullName evidence="2">histidine kinase</fullName>
        <ecNumber evidence="2">2.7.13.3</ecNumber>
    </recommendedName>
</protein>
<dbReference type="EMBL" id="JBHSMF010000006">
    <property type="protein sequence ID" value="MFC5498482.1"/>
    <property type="molecule type" value="Genomic_DNA"/>
</dbReference>
<keyword evidence="6" id="KW-0067">ATP-binding</keyword>
<dbReference type="InterPro" id="IPR003594">
    <property type="entry name" value="HATPase_dom"/>
</dbReference>
<keyword evidence="7" id="KW-1185">Reference proteome</keyword>
<dbReference type="CDD" id="cd12915">
    <property type="entry name" value="PDC2_DGC_like"/>
    <property type="match status" value="1"/>
</dbReference>
<dbReference type="SMART" id="SM00387">
    <property type="entry name" value="HATPase_c"/>
    <property type="match status" value="1"/>
</dbReference>
<gene>
    <name evidence="6" type="ORF">ACFPOE_13130</name>
</gene>
<evidence type="ECO:0000256" key="1">
    <source>
        <dbReference type="ARBA" id="ARBA00000085"/>
    </source>
</evidence>
<dbReference type="Gene3D" id="3.30.450.20">
    <property type="entry name" value="PAS domain"/>
    <property type="match status" value="2"/>
</dbReference>
<proteinExistence type="predicted"/>
<name>A0ABW0NHB9_9BURK</name>
<evidence type="ECO:0000313" key="7">
    <source>
        <dbReference type="Proteomes" id="UP001596037"/>
    </source>
</evidence>
<dbReference type="Pfam" id="PF02518">
    <property type="entry name" value="HATPase_c"/>
    <property type="match status" value="1"/>
</dbReference>
<dbReference type="PANTHER" id="PTHR43547">
    <property type="entry name" value="TWO-COMPONENT HISTIDINE KINASE"/>
    <property type="match status" value="1"/>
</dbReference>
<feature type="domain" description="Histidine kinase" evidence="5">
    <location>
        <begin position="400"/>
        <end position="610"/>
    </location>
</feature>
<dbReference type="PROSITE" id="PS50109">
    <property type="entry name" value="HIS_KIN"/>
    <property type="match status" value="1"/>
</dbReference>
<organism evidence="6 7">
    <name type="scientific">Caenimonas terrae</name>
    <dbReference type="NCBI Taxonomy" id="696074"/>
    <lineage>
        <taxon>Bacteria</taxon>
        <taxon>Pseudomonadati</taxon>
        <taxon>Pseudomonadota</taxon>
        <taxon>Betaproteobacteria</taxon>
        <taxon>Burkholderiales</taxon>
        <taxon>Comamonadaceae</taxon>
        <taxon>Caenimonas</taxon>
    </lineage>
</organism>
<dbReference type="Proteomes" id="UP001596037">
    <property type="component" value="Unassembled WGS sequence"/>
</dbReference>
<dbReference type="RefSeq" id="WP_376850534.1">
    <property type="nucleotide sequence ID" value="NZ_JBHSMF010000006.1"/>
</dbReference>
<dbReference type="InterPro" id="IPR004358">
    <property type="entry name" value="Sig_transdc_His_kin-like_C"/>
</dbReference>
<dbReference type="CDD" id="cd12914">
    <property type="entry name" value="PDC1_DGC_like"/>
    <property type="match status" value="1"/>
</dbReference>
<reference evidence="7" key="1">
    <citation type="journal article" date="2019" name="Int. J. Syst. Evol. Microbiol.">
        <title>The Global Catalogue of Microorganisms (GCM) 10K type strain sequencing project: providing services to taxonomists for standard genome sequencing and annotation.</title>
        <authorList>
            <consortium name="The Broad Institute Genomics Platform"/>
            <consortium name="The Broad Institute Genome Sequencing Center for Infectious Disease"/>
            <person name="Wu L."/>
            <person name="Ma J."/>
        </authorList>
    </citation>
    <scope>NUCLEOTIDE SEQUENCE [LARGE SCALE GENOMIC DNA]</scope>
    <source>
        <strain evidence="7">CCUG 57401</strain>
    </source>
</reference>
<keyword evidence="4" id="KW-1133">Transmembrane helix</keyword>
<dbReference type="EC" id="2.7.13.3" evidence="2"/>
<dbReference type="PANTHER" id="PTHR43547:SF2">
    <property type="entry name" value="HYBRID SIGNAL TRANSDUCTION HISTIDINE KINASE C"/>
    <property type="match status" value="1"/>
</dbReference>
<dbReference type="GO" id="GO:0005524">
    <property type="term" value="F:ATP binding"/>
    <property type="evidence" value="ECO:0007669"/>
    <property type="project" value="UniProtKB-KW"/>
</dbReference>
<dbReference type="SUPFAM" id="SSF55874">
    <property type="entry name" value="ATPase domain of HSP90 chaperone/DNA topoisomerase II/histidine kinase"/>
    <property type="match status" value="1"/>
</dbReference>
<comment type="catalytic activity">
    <reaction evidence="1">
        <text>ATP + protein L-histidine = ADP + protein N-phospho-L-histidine.</text>
        <dbReference type="EC" id="2.7.13.3"/>
    </reaction>
</comment>
<dbReference type="CDD" id="cd00075">
    <property type="entry name" value="HATPase"/>
    <property type="match status" value="1"/>
</dbReference>
<feature type="transmembrane region" description="Helical" evidence="4">
    <location>
        <begin position="309"/>
        <end position="326"/>
    </location>
</feature>
<evidence type="ECO:0000256" key="2">
    <source>
        <dbReference type="ARBA" id="ARBA00012438"/>
    </source>
</evidence>
<comment type="caution">
    <text evidence="6">The sequence shown here is derived from an EMBL/GenBank/DDBJ whole genome shotgun (WGS) entry which is preliminary data.</text>
</comment>
<keyword evidence="4" id="KW-0472">Membrane</keyword>
<evidence type="ECO:0000256" key="4">
    <source>
        <dbReference type="SAM" id="Phobius"/>
    </source>
</evidence>
<dbReference type="PRINTS" id="PR00344">
    <property type="entry name" value="BCTRLSENSOR"/>
</dbReference>
<keyword evidence="6" id="KW-0547">Nucleotide-binding</keyword>
<feature type="transmembrane region" description="Helical" evidence="4">
    <location>
        <begin position="35"/>
        <end position="56"/>
    </location>
</feature>
<sequence>MNTGPAASSSKSPKGHLTTAAAALKRASYARAPRLLFPAIAVVGLALIWGVTLNMIRVERAAAERAAAVASREFAETYEGQVVRALREVDQSLKFIKYAHELGGGQDVLHKLKARSLLPPDLLFAVSIADSAGNVVASTRAPELPNIAGQSIFQEQRLHDTFAVGPARPGKEPGEWKLQFSRRLNAAGGGFSGVVMITVDAAYFVSVYESSRMGAQGVLGVLGTDGVFRVRRTGDTLTAGDAVNYAATVPVADDAQGVATLSTSAWDGVQRYTSARQLNDFPLAVVVGLSAEEQLAQTRQNMETYSWRAVRASLLVILVVALLGYLSRQLQKSRTQLLSNARLAGMAEIATNVLHNVGNVLNSVNVSAGVIDTWLRTSKLKGLARAVHLMDEHGDDLGAFLAHDTRGKLLPSYLRELAPALELEHEAMAAELGALCKSVDHIKEVIAAQQSHAGKPRFMEFVRLSDLVDDALRMNASALTRHKVEIVRNLAESPALPLDRNRLLQILVNLIDNAKQALRDAAGRTPCITLSAVLTPEHSLRITVADNGEGIAPENLALVFSHGFTTRSNGHGFGLHSCVLAAQEMGGSLTARSAGIGQGATFTLEVPIGATQG</sequence>
<evidence type="ECO:0000256" key="3">
    <source>
        <dbReference type="ARBA" id="ARBA00022553"/>
    </source>
</evidence>
<evidence type="ECO:0000313" key="6">
    <source>
        <dbReference type="EMBL" id="MFC5498482.1"/>
    </source>
</evidence>
<dbReference type="InterPro" id="IPR005467">
    <property type="entry name" value="His_kinase_dom"/>
</dbReference>
<accession>A0ABW0NHB9</accession>
<evidence type="ECO:0000259" key="5">
    <source>
        <dbReference type="PROSITE" id="PS50109"/>
    </source>
</evidence>